<organism evidence="1 2">
    <name type="scientific">Halteria grandinella</name>
    <dbReference type="NCBI Taxonomy" id="5974"/>
    <lineage>
        <taxon>Eukaryota</taxon>
        <taxon>Sar</taxon>
        <taxon>Alveolata</taxon>
        <taxon>Ciliophora</taxon>
        <taxon>Intramacronucleata</taxon>
        <taxon>Spirotrichea</taxon>
        <taxon>Stichotrichia</taxon>
        <taxon>Sporadotrichida</taxon>
        <taxon>Halteriidae</taxon>
        <taxon>Halteria</taxon>
    </lineage>
</organism>
<dbReference type="EMBL" id="RRYP01005417">
    <property type="protein sequence ID" value="TNV82055.1"/>
    <property type="molecule type" value="Genomic_DNA"/>
</dbReference>
<name>A0A8J8T533_HALGN</name>
<gene>
    <name evidence="1" type="ORF">FGO68_gene3426</name>
</gene>
<accession>A0A8J8T533</accession>
<sequence length="121" mass="13862">MLTVATFAPRQLQTFTIFSSKSAGKVRTMYIQNCQYSSRYKKDFFSSEPAQTPARLRQQHLSNISKRCLIEQCGCSVKLQQIFSNKGEKDNCQRAASQQGLLTKLFAQPERSRRVVYLSLD</sequence>
<evidence type="ECO:0000313" key="2">
    <source>
        <dbReference type="Proteomes" id="UP000785679"/>
    </source>
</evidence>
<proteinExistence type="predicted"/>
<dbReference type="Proteomes" id="UP000785679">
    <property type="component" value="Unassembled WGS sequence"/>
</dbReference>
<keyword evidence="2" id="KW-1185">Reference proteome</keyword>
<protein>
    <submittedName>
        <fullName evidence="1">Uncharacterized protein</fullName>
    </submittedName>
</protein>
<evidence type="ECO:0000313" key="1">
    <source>
        <dbReference type="EMBL" id="TNV82055.1"/>
    </source>
</evidence>
<reference evidence="1" key="1">
    <citation type="submission" date="2019-06" db="EMBL/GenBank/DDBJ databases">
        <authorList>
            <person name="Zheng W."/>
        </authorList>
    </citation>
    <scope>NUCLEOTIDE SEQUENCE</scope>
    <source>
        <strain evidence="1">QDHG01</strain>
    </source>
</reference>
<dbReference type="AlphaFoldDB" id="A0A8J8T533"/>
<comment type="caution">
    <text evidence="1">The sequence shown here is derived from an EMBL/GenBank/DDBJ whole genome shotgun (WGS) entry which is preliminary data.</text>
</comment>